<evidence type="ECO:0000256" key="4">
    <source>
        <dbReference type="ARBA" id="ARBA00022917"/>
    </source>
</evidence>
<evidence type="ECO:0000256" key="3">
    <source>
        <dbReference type="ARBA" id="ARBA00022884"/>
    </source>
</evidence>
<dbReference type="OrthoDB" id="16538at2759"/>
<dbReference type="Pfam" id="PF05091">
    <property type="entry name" value="eIF-3_zeta"/>
    <property type="match status" value="1"/>
</dbReference>
<keyword evidence="1" id="KW-0963">Cytoplasm</keyword>
<evidence type="ECO:0000256" key="2">
    <source>
        <dbReference type="ARBA" id="ARBA00022540"/>
    </source>
</evidence>
<evidence type="ECO:0000256" key="5">
    <source>
        <dbReference type="SAM" id="MobiDB-lite"/>
    </source>
</evidence>
<feature type="region of interest" description="Disordered" evidence="5">
    <location>
        <begin position="137"/>
        <end position="176"/>
    </location>
</feature>
<dbReference type="EMBL" id="CAICTM010000574">
    <property type="protein sequence ID" value="CAB9513169.1"/>
    <property type="molecule type" value="Genomic_DNA"/>
</dbReference>
<accession>A0A9N8E7E8</accession>
<feature type="region of interest" description="Disordered" evidence="5">
    <location>
        <begin position="63"/>
        <end position="82"/>
    </location>
</feature>
<dbReference type="InterPro" id="IPR007783">
    <property type="entry name" value="eIF3d"/>
</dbReference>
<keyword evidence="3" id="KW-0694">RNA-binding</keyword>
<keyword evidence="4" id="KW-0648">Protein biosynthesis</keyword>
<feature type="compositionally biased region" description="Gly residues" evidence="5">
    <location>
        <begin position="157"/>
        <end position="176"/>
    </location>
</feature>
<dbReference type="AlphaFoldDB" id="A0A9N8E7E8"/>
<protein>
    <submittedName>
        <fullName evidence="6">Factor 3 subunit D</fullName>
    </submittedName>
</protein>
<evidence type="ECO:0000256" key="1">
    <source>
        <dbReference type="ARBA" id="ARBA00022490"/>
    </source>
</evidence>
<proteinExistence type="predicted"/>
<dbReference type="Proteomes" id="UP001153069">
    <property type="component" value="Unassembled WGS sequence"/>
</dbReference>
<dbReference type="PANTHER" id="PTHR12399:SF0">
    <property type="entry name" value="EUKARYOTIC TRANSLATION INITIATION FACTOR 3 SUBUNIT D"/>
    <property type="match status" value="1"/>
</dbReference>
<dbReference type="GO" id="GO:0003723">
    <property type="term" value="F:RNA binding"/>
    <property type="evidence" value="ECO:0007669"/>
    <property type="project" value="UniProtKB-KW"/>
</dbReference>
<sequence>MTASFAVPFVASNPTSWGPPDLDDANPNDAPMGGNVVKFASLPYSPFGRSDRLGRCADFTQGGRHQQYHRGDGFNRRGATASSKQDFMRRIAEEEAADNDEAFQLVDTTKTATTKRFVNPTARRRQHSARLRQINARRQAAGGGPGANIGVDKLTSTGGGRGGGGRGGGGRGGGRGGYRSYGRGYNNRVDRQASVAVGNDWKKVEELDLAKLTKHMVASTEVPNPEDVLWCGFLDPYHEAYDKITARQAPSLKRMENKEFYPVTTTDDPVLEKLAIDGLGQVFITDTILAHLMTCTRSVYPWDLVITKLQNGKLLFFDKRDSSSFDYLTVNETSYNPPTDENGNINTPERLGLEATMINQNFSQQILKKSGRKEFGMPNPFFDEDDADGMEPASVAYRYRKFKLDDSSTLVCRTELHGLVKKSQYMTAFALNEYTPAVAPTTNTNLVNWRDKIDSQRGAVLATELKNNSFKLAKWTAQSLLAGAEQMKIGFVSRKEPKNAYEHQILATQFYRPKDFATQITLSEGQMWAMIRMFVQLLQKQEDGKYVLMRNPNKAVLLLYKVPMDTFEDEE</sequence>
<name>A0A9N8E7E8_9STRA</name>
<gene>
    <name evidence="6" type="ORF">SEMRO_575_G169400.1</name>
</gene>
<comment type="caution">
    <text evidence="6">The sequence shown here is derived from an EMBL/GenBank/DDBJ whole genome shotgun (WGS) entry which is preliminary data.</text>
</comment>
<keyword evidence="7" id="KW-1185">Reference proteome</keyword>
<evidence type="ECO:0000313" key="7">
    <source>
        <dbReference type="Proteomes" id="UP001153069"/>
    </source>
</evidence>
<dbReference type="GO" id="GO:0005852">
    <property type="term" value="C:eukaryotic translation initiation factor 3 complex"/>
    <property type="evidence" value="ECO:0007669"/>
    <property type="project" value="InterPro"/>
</dbReference>
<dbReference type="GO" id="GO:0003743">
    <property type="term" value="F:translation initiation factor activity"/>
    <property type="evidence" value="ECO:0007669"/>
    <property type="project" value="UniProtKB-KW"/>
</dbReference>
<keyword evidence="2" id="KW-0396">Initiation factor</keyword>
<dbReference type="PIRSF" id="PIRSF016281">
    <property type="entry name" value="EIF-3_zeta"/>
    <property type="match status" value="1"/>
</dbReference>
<reference evidence="6" key="1">
    <citation type="submission" date="2020-06" db="EMBL/GenBank/DDBJ databases">
        <authorList>
            <consortium name="Plant Systems Biology data submission"/>
        </authorList>
    </citation>
    <scope>NUCLEOTIDE SEQUENCE</scope>
    <source>
        <strain evidence="6">D6</strain>
    </source>
</reference>
<evidence type="ECO:0000313" key="6">
    <source>
        <dbReference type="EMBL" id="CAB9513169.1"/>
    </source>
</evidence>
<dbReference type="PANTHER" id="PTHR12399">
    <property type="entry name" value="EUKARYOTIC TRANSLATION INITIATION FACTOR 3 SUBUNIT 7"/>
    <property type="match status" value="1"/>
</dbReference>
<organism evidence="6 7">
    <name type="scientific">Seminavis robusta</name>
    <dbReference type="NCBI Taxonomy" id="568900"/>
    <lineage>
        <taxon>Eukaryota</taxon>
        <taxon>Sar</taxon>
        <taxon>Stramenopiles</taxon>
        <taxon>Ochrophyta</taxon>
        <taxon>Bacillariophyta</taxon>
        <taxon>Bacillariophyceae</taxon>
        <taxon>Bacillariophycidae</taxon>
        <taxon>Naviculales</taxon>
        <taxon>Naviculaceae</taxon>
        <taxon>Seminavis</taxon>
    </lineage>
</organism>